<dbReference type="AlphaFoldDB" id="A0A844XD86"/>
<evidence type="ECO:0008006" key="3">
    <source>
        <dbReference type="Google" id="ProtNLM"/>
    </source>
</evidence>
<name>A0A844XD86_9SPHN</name>
<dbReference type="EMBL" id="WUBR01000001">
    <property type="protein sequence ID" value="MWV27719.1"/>
    <property type="molecule type" value="Genomic_DNA"/>
</dbReference>
<organism evidence="1 2">
    <name type="scientific">Aurantiacibacter rhizosphaerae</name>
    <dbReference type="NCBI Taxonomy" id="2691582"/>
    <lineage>
        <taxon>Bacteria</taxon>
        <taxon>Pseudomonadati</taxon>
        <taxon>Pseudomonadota</taxon>
        <taxon>Alphaproteobacteria</taxon>
        <taxon>Sphingomonadales</taxon>
        <taxon>Erythrobacteraceae</taxon>
        <taxon>Aurantiacibacter</taxon>
    </lineage>
</organism>
<evidence type="ECO:0000313" key="2">
    <source>
        <dbReference type="Proteomes" id="UP000461409"/>
    </source>
</evidence>
<sequence length="111" mass="12110">MKWLVFVLPLALPACSRVENTFVVEDEQRAVVAANLLLCSEETPLRRSGGRFSVSKAIDCEGSGRIALRYASGSEHDCAIDYVTPGAVQSITFRATEKGCTVFNHFVSFPP</sequence>
<keyword evidence="2" id="KW-1185">Reference proteome</keyword>
<accession>A0A844XD86</accession>
<proteinExistence type="predicted"/>
<gene>
    <name evidence="1" type="ORF">GRF63_07355</name>
</gene>
<reference evidence="1 2" key="1">
    <citation type="submission" date="2019-12" db="EMBL/GenBank/DDBJ databases">
        <authorList>
            <person name="Lee S.D."/>
        </authorList>
    </citation>
    <scope>NUCLEOTIDE SEQUENCE [LARGE SCALE GENOMIC DNA]</scope>
    <source>
        <strain evidence="1 2">GH3-10</strain>
    </source>
</reference>
<protein>
    <recommendedName>
        <fullName evidence="3">Lipoprotein</fullName>
    </recommendedName>
</protein>
<evidence type="ECO:0000313" key="1">
    <source>
        <dbReference type="EMBL" id="MWV27719.1"/>
    </source>
</evidence>
<dbReference type="Proteomes" id="UP000461409">
    <property type="component" value="Unassembled WGS sequence"/>
</dbReference>
<reference evidence="1 2" key="2">
    <citation type="submission" date="2020-02" db="EMBL/GenBank/DDBJ databases">
        <title>Erythrobacter dongmakensis sp. nov., isolated from a tidal mudflat.</title>
        <authorList>
            <person name="Kim I.S."/>
        </authorList>
    </citation>
    <scope>NUCLEOTIDE SEQUENCE [LARGE SCALE GENOMIC DNA]</scope>
    <source>
        <strain evidence="1 2">GH3-10</strain>
    </source>
</reference>
<comment type="caution">
    <text evidence="1">The sequence shown here is derived from an EMBL/GenBank/DDBJ whole genome shotgun (WGS) entry which is preliminary data.</text>
</comment>